<protein>
    <recommendedName>
        <fullName evidence="3">Inositol-polyphosphate 5-phosphatase</fullName>
    </recommendedName>
</protein>
<name>A0ABN9SM71_9DINO</name>
<evidence type="ECO:0000313" key="1">
    <source>
        <dbReference type="EMBL" id="CAK0832879.1"/>
    </source>
</evidence>
<dbReference type="InterPro" id="IPR036691">
    <property type="entry name" value="Endo/exonu/phosph_ase_sf"/>
</dbReference>
<reference evidence="1" key="1">
    <citation type="submission" date="2023-10" db="EMBL/GenBank/DDBJ databases">
        <authorList>
            <person name="Chen Y."/>
            <person name="Shah S."/>
            <person name="Dougan E. K."/>
            <person name="Thang M."/>
            <person name="Chan C."/>
        </authorList>
    </citation>
    <scope>NUCLEOTIDE SEQUENCE [LARGE SCALE GENOMIC DNA]</scope>
</reference>
<dbReference type="Proteomes" id="UP001189429">
    <property type="component" value="Unassembled WGS sequence"/>
</dbReference>
<dbReference type="Gene3D" id="3.60.10.10">
    <property type="entry name" value="Endonuclease/exonuclease/phosphatase"/>
    <property type="match status" value="1"/>
</dbReference>
<keyword evidence="2" id="KW-1185">Reference proteome</keyword>
<evidence type="ECO:0000313" key="2">
    <source>
        <dbReference type="Proteomes" id="UP001189429"/>
    </source>
</evidence>
<sequence length="418" mass="46402">MTKSDVCLIAEAHDTETSNSTWKAPPGTTAWRSEGASAGQAGVGVIVRDTFLRLFSEPPRWVHIWRGRAAKLCLRGTRGALDPAVVYAHAGNHSAPEGADLDGVPAARHGHIHSYFDLRSCLRCKVRDALASPEDCLAVLGGDFNYVTEEEDRIALNTMTYTGYRDNRDEQHFKATIGDRYNLSEMFQGELTHASASARSRLDRIYANFPLADQLDRRIRCSALEWRHDLSHHRAAMRLVASRIESERSTPPAATALEGRLGCTVKFIRAAEAGRVHEISTCLLRYPSLRDHVDNPFVVEGNMSRHLRGVRLRAIQLAREHAIDELGKSHADLTSEDDFRATQARQKNARLIYRLAPGRAGGVSAVERPDGEVVTCPDGKANALRSHWGQVFKAKGIDTALLRAWTDEDEDTRPLRDA</sequence>
<comment type="caution">
    <text evidence="1">The sequence shown here is derived from an EMBL/GenBank/DDBJ whole genome shotgun (WGS) entry which is preliminary data.</text>
</comment>
<evidence type="ECO:0008006" key="3">
    <source>
        <dbReference type="Google" id="ProtNLM"/>
    </source>
</evidence>
<dbReference type="SUPFAM" id="SSF56219">
    <property type="entry name" value="DNase I-like"/>
    <property type="match status" value="1"/>
</dbReference>
<gene>
    <name evidence="1" type="ORF">PCOR1329_LOCUS30747</name>
</gene>
<organism evidence="1 2">
    <name type="scientific">Prorocentrum cordatum</name>
    <dbReference type="NCBI Taxonomy" id="2364126"/>
    <lineage>
        <taxon>Eukaryota</taxon>
        <taxon>Sar</taxon>
        <taxon>Alveolata</taxon>
        <taxon>Dinophyceae</taxon>
        <taxon>Prorocentrales</taxon>
        <taxon>Prorocentraceae</taxon>
        <taxon>Prorocentrum</taxon>
    </lineage>
</organism>
<dbReference type="EMBL" id="CAUYUJ010011913">
    <property type="protein sequence ID" value="CAK0832879.1"/>
    <property type="molecule type" value="Genomic_DNA"/>
</dbReference>
<feature type="non-terminal residue" evidence="1">
    <location>
        <position position="418"/>
    </location>
</feature>
<proteinExistence type="predicted"/>
<accession>A0ABN9SM71</accession>